<evidence type="ECO:0000256" key="4">
    <source>
        <dbReference type="ARBA" id="ARBA00023163"/>
    </source>
</evidence>
<keyword evidence="3" id="KW-0238">DNA-binding</keyword>
<dbReference type="Proteomes" id="UP001177140">
    <property type="component" value="Unassembled WGS sequence"/>
</dbReference>
<organism evidence="6 7">
    <name type="scientific">Papaver nudicaule</name>
    <name type="common">Iceland poppy</name>
    <dbReference type="NCBI Taxonomy" id="74823"/>
    <lineage>
        <taxon>Eukaryota</taxon>
        <taxon>Viridiplantae</taxon>
        <taxon>Streptophyta</taxon>
        <taxon>Embryophyta</taxon>
        <taxon>Tracheophyta</taxon>
        <taxon>Spermatophyta</taxon>
        <taxon>Magnoliopsida</taxon>
        <taxon>Ranunculales</taxon>
        <taxon>Papaveraceae</taxon>
        <taxon>Papaveroideae</taxon>
        <taxon>Papaver</taxon>
    </lineage>
</organism>
<dbReference type="InterPro" id="IPR015300">
    <property type="entry name" value="DNA-bd_pseudobarrel_sf"/>
</dbReference>
<evidence type="ECO:0000313" key="7">
    <source>
        <dbReference type="Proteomes" id="UP001177140"/>
    </source>
</evidence>
<sequence>MEKSSSSSSYRTHFFQPILPNSSSAHFIPIPKAFQRDYLIGREDSEGVATHLSPLKSWKVKLNEFRFTDGWAEFFKSHELIEYALPTFVSAENEIHHGDQKGAVEVNEGGTGTSICISKYPYFTTTLEQYNIGRSYLVSY</sequence>
<reference evidence="6" key="1">
    <citation type="submission" date="2022-03" db="EMBL/GenBank/DDBJ databases">
        <title>A functionally conserved STORR gene fusion in Papaver species that diverged 16.8 million years ago.</title>
        <authorList>
            <person name="Catania T."/>
        </authorList>
    </citation>
    <scope>NUCLEOTIDE SEQUENCE</scope>
    <source>
        <strain evidence="6">S-191538</strain>
    </source>
</reference>
<evidence type="ECO:0000256" key="1">
    <source>
        <dbReference type="ARBA" id="ARBA00004123"/>
    </source>
</evidence>
<keyword evidence="7" id="KW-1185">Reference proteome</keyword>
<proteinExistence type="predicted"/>
<evidence type="ECO:0000256" key="3">
    <source>
        <dbReference type="ARBA" id="ARBA00023125"/>
    </source>
</evidence>
<dbReference type="GO" id="GO:0003677">
    <property type="term" value="F:DNA binding"/>
    <property type="evidence" value="ECO:0007669"/>
    <property type="project" value="UniProtKB-KW"/>
</dbReference>
<dbReference type="CDD" id="cd10017">
    <property type="entry name" value="B3_DNA"/>
    <property type="match status" value="1"/>
</dbReference>
<comment type="caution">
    <text evidence="6">The sequence shown here is derived from an EMBL/GenBank/DDBJ whole genome shotgun (WGS) entry which is preliminary data.</text>
</comment>
<dbReference type="GO" id="GO:0005634">
    <property type="term" value="C:nucleus"/>
    <property type="evidence" value="ECO:0007669"/>
    <property type="project" value="UniProtKB-SubCell"/>
</dbReference>
<dbReference type="EMBL" id="JAJJMA010035366">
    <property type="protein sequence ID" value="MCL7024510.1"/>
    <property type="molecule type" value="Genomic_DNA"/>
</dbReference>
<name>A0AA41RVR8_PAPNU</name>
<evidence type="ECO:0000256" key="5">
    <source>
        <dbReference type="ARBA" id="ARBA00023242"/>
    </source>
</evidence>
<dbReference type="AlphaFoldDB" id="A0AA41RVR8"/>
<evidence type="ECO:0000313" key="6">
    <source>
        <dbReference type="EMBL" id="MCL7024510.1"/>
    </source>
</evidence>
<accession>A0AA41RVR8</accession>
<keyword evidence="2" id="KW-0805">Transcription regulation</keyword>
<evidence type="ECO:0000256" key="2">
    <source>
        <dbReference type="ARBA" id="ARBA00023015"/>
    </source>
</evidence>
<keyword evidence="4" id="KW-0804">Transcription</keyword>
<keyword evidence="5" id="KW-0539">Nucleus</keyword>
<protein>
    <submittedName>
        <fullName evidence="6">Uncharacterized protein</fullName>
    </submittedName>
</protein>
<gene>
    <name evidence="6" type="ORF">MKW94_015045</name>
</gene>
<dbReference type="SUPFAM" id="SSF101936">
    <property type="entry name" value="DNA-binding pseudobarrel domain"/>
    <property type="match status" value="1"/>
</dbReference>
<comment type="subcellular location">
    <subcellularLocation>
        <location evidence="1">Nucleus</location>
    </subcellularLocation>
</comment>
<dbReference type="InterPro" id="IPR003340">
    <property type="entry name" value="B3_DNA-bd"/>
</dbReference>
<dbReference type="Gene3D" id="2.40.330.10">
    <property type="entry name" value="DNA-binding pseudobarrel domain"/>
    <property type="match status" value="1"/>
</dbReference>